<dbReference type="Proteomes" id="UP001438707">
    <property type="component" value="Unassembled WGS sequence"/>
</dbReference>
<organism evidence="2 3">
    <name type="scientific">Apatococcus lobatus</name>
    <dbReference type="NCBI Taxonomy" id="904363"/>
    <lineage>
        <taxon>Eukaryota</taxon>
        <taxon>Viridiplantae</taxon>
        <taxon>Chlorophyta</taxon>
        <taxon>core chlorophytes</taxon>
        <taxon>Trebouxiophyceae</taxon>
        <taxon>Chlorellales</taxon>
        <taxon>Chlorellaceae</taxon>
        <taxon>Apatococcus</taxon>
    </lineage>
</organism>
<dbReference type="EMBL" id="JALJOS010000030">
    <property type="protein sequence ID" value="KAK9822747.1"/>
    <property type="molecule type" value="Genomic_DNA"/>
</dbReference>
<dbReference type="Gene3D" id="1.20.1280.50">
    <property type="match status" value="1"/>
</dbReference>
<reference evidence="2 3" key="1">
    <citation type="journal article" date="2024" name="Nat. Commun.">
        <title>Phylogenomics reveals the evolutionary origins of lichenization in chlorophyte algae.</title>
        <authorList>
            <person name="Puginier C."/>
            <person name="Libourel C."/>
            <person name="Otte J."/>
            <person name="Skaloud P."/>
            <person name="Haon M."/>
            <person name="Grisel S."/>
            <person name="Petersen M."/>
            <person name="Berrin J.G."/>
            <person name="Delaux P.M."/>
            <person name="Dal Grande F."/>
            <person name="Keller J."/>
        </authorList>
    </citation>
    <scope>NUCLEOTIDE SEQUENCE [LARGE SCALE GENOMIC DNA]</scope>
    <source>
        <strain evidence="2 3">SAG 2145</strain>
    </source>
</reference>
<dbReference type="AlphaFoldDB" id="A0AAW1QMT8"/>
<evidence type="ECO:0000259" key="1">
    <source>
        <dbReference type="Pfam" id="PF12937"/>
    </source>
</evidence>
<accession>A0AAW1QMT8</accession>
<dbReference type="InterPro" id="IPR036047">
    <property type="entry name" value="F-box-like_dom_sf"/>
</dbReference>
<comment type="caution">
    <text evidence="2">The sequence shown here is derived from an EMBL/GenBank/DDBJ whole genome shotgun (WGS) entry which is preliminary data.</text>
</comment>
<keyword evidence="3" id="KW-1185">Reference proteome</keyword>
<dbReference type="Pfam" id="PF12937">
    <property type="entry name" value="F-box-like"/>
    <property type="match status" value="1"/>
</dbReference>
<sequence>MLPKANKAAPQKSQLTLLPVELQLQILQKLSPQEQIQAGRCCRSLAKAANTLTHREICCRACNTRLCNRKDVLLPHVFKKQTCLGRIYDQLNNINEEALPSFPQPTPVMWKCRGLHATPMECGKLLVGCGSVLWRWEHRIPGFWANSLLQDSYKLDSGQPPKEGLHYPSLACQDVRCSQCSSRIGLMVTQDNSMAKENLDRVQRFLMYGASIESITVEPYRATSTK</sequence>
<feature type="domain" description="F-box" evidence="1">
    <location>
        <begin position="17"/>
        <end position="60"/>
    </location>
</feature>
<evidence type="ECO:0000313" key="2">
    <source>
        <dbReference type="EMBL" id="KAK9822747.1"/>
    </source>
</evidence>
<dbReference type="CDD" id="cd09917">
    <property type="entry name" value="F-box_SF"/>
    <property type="match status" value="1"/>
</dbReference>
<dbReference type="InterPro" id="IPR001810">
    <property type="entry name" value="F-box_dom"/>
</dbReference>
<evidence type="ECO:0000313" key="3">
    <source>
        <dbReference type="Proteomes" id="UP001438707"/>
    </source>
</evidence>
<proteinExistence type="predicted"/>
<name>A0AAW1QMT8_9CHLO</name>
<protein>
    <recommendedName>
        <fullName evidence="1">F-box domain-containing protein</fullName>
    </recommendedName>
</protein>
<dbReference type="SUPFAM" id="SSF81383">
    <property type="entry name" value="F-box domain"/>
    <property type="match status" value="1"/>
</dbReference>
<gene>
    <name evidence="2" type="ORF">WJX74_003568</name>
</gene>